<dbReference type="Proteomes" id="UP001055072">
    <property type="component" value="Unassembled WGS sequence"/>
</dbReference>
<sequence>MDAPNSSPFAALESIIAAGQHDAMLARYFAMSGLVLIIWEYFLTLDQEITLIWRVKGFSLSSFVFRLSRYGLILSFICQSFAAVLVFCIVASALGTNSYLVMKHLQAWDGRREIYYVIITALLLTHIPGLVLAGLSMKGMYNSTTYVSFLNTCAVFTKTPTVIPAWTCVVAFDSVMIILSFLNALDRPRRRDADVMLYLRRDGAPFFLTVFALRYTGLVLLVRLPPTRYYLTIFLAWPMTSITLCRFILNGERLKARRQDLLLSPNPELIRDANVYELDKIDSKR</sequence>
<comment type="caution">
    <text evidence="1">The sequence shown here is derived from an EMBL/GenBank/DDBJ whole genome shotgun (WGS) entry which is preliminary data.</text>
</comment>
<evidence type="ECO:0000313" key="1">
    <source>
        <dbReference type="EMBL" id="KAI0087491.1"/>
    </source>
</evidence>
<dbReference type="EMBL" id="MU274917">
    <property type="protein sequence ID" value="KAI0087491.1"/>
    <property type="molecule type" value="Genomic_DNA"/>
</dbReference>
<keyword evidence="2" id="KW-1185">Reference proteome</keyword>
<reference evidence="1" key="1">
    <citation type="journal article" date="2021" name="Environ. Microbiol.">
        <title>Gene family expansions and transcriptome signatures uncover fungal adaptations to wood decay.</title>
        <authorList>
            <person name="Hage H."/>
            <person name="Miyauchi S."/>
            <person name="Viragh M."/>
            <person name="Drula E."/>
            <person name="Min B."/>
            <person name="Chaduli D."/>
            <person name="Navarro D."/>
            <person name="Favel A."/>
            <person name="Norest M."/>
            <person name="Lesage-Meessen L."/>
            <person name="Balint B."/>
            <person name="Merenyi Z."/>
            <person name="de Eugenio L."/>
            <person name="Morin E."/>
            <person name="Martinez A.T."/>
            <person name="Baldrian P."/>
            <person name="Stursova M."/>
            <person name="Martinez M.J."/>
            <person name="Novotny C."/>
            <person name="Magnuson J.K."/>
            <person name="Spatafora J.W."/>
            <person name="Maurice S."/>
            <person name="Pangilinan J."/>
            <person name="Andreopoulos W."/>
            <person name="LaButti K."/>
            <person name="Hundley H."/>
            <person name="Na H."/>
            <person name="Kuo A."/>
            <person name="Barry K."/>
            <person name="Lipzen A."/>
            <person name="Henrissat B."/>
            <person name="Riley R."/>
            <person name="Ahrendt S."/>
            <person name="Nagy L.G."/>
            <person name="Grigoriev I.V."/>
            <person name="Martin F."/>
            <person name="Rosso M.N."/>
        </authorList>
    </citation>
    <scope>NUCLEOTIDE SEQUENCE</scope>
    <source>
        <strain evidence="1">CBS 384.51</strain>
    </source>
</reference>
<evidence type="ECO:0000313" key="2">
    <source>
        <dbReference type="Proteomes" id="UP001055072"/>
    </source>
</evidence>
<protein>
    <submittedName>
        <fullName evidence="1">Uncharacterized protein</fullName>
    </submittedName>
</protein>
<name>A0ACB8TZV6_9APHY</name>
<proteinExistence type="predicted"/>
<accession>A0ACB8TZV6</accession>
<gene>
    <name evidence="1" type="ORF">BDY19DRAFT_232987</name>
</gene>
<organism evidence="1 2">
    <name type="scientific">Irpex rosettiformis</name>
    <dbReference type="NCBI Taxonomy" id="378272"/>
    <lineage>
        <taxon>Eukaryota</taxon>
        <taxon>Fungi</taxon>
        <taxon>Dikarya</taxon>
        <taxon>Basidiomycota</taxon>
        <taxon>Agaricomycotina</taxon>
        <taxon>Agaricomycetes</taxon>
        <taxon>Polyporales</taxon>
        <taxon>Irpicaceae</taxon>
        <taxon>Irpex</taxon>
    </lineage>
</organism>